<dbReference type="SUPFAM" id="SSF81665">
    <property type="entry name" value="Calcium ATPase, transmembrane domain M"/>
    <property type="match status" value="1"/>
</dbReference>
<dbReference type="InterPro" id="IPR004014">
    <property type="entry name" value="ATPase_P-typ_cation-transptr_N"/>
</dbReference>
<evidence type="ECO:0000313" key="5">
    <source>
        <dbReference type="Proteomes" id="UP000238479"/>
    </source>
</evidence>
<dbReference type="EMBL" id="PDCK01000042">
    <property type="protein sequence ID" value="PRQ37101.1"/>
    <property type="molecule type" value="Genomic_DNA"/>
</dbReference>
<dbReference type="GO" id="GO:0012505">
    <property type="term" value="C:endomembrane system"/>
    <property type="evidence" value="ECO:0007669"/>
    <property type="project" value="UniProtKB-SubCell"/>
</dbReference>
<keyword evidence="4" id="KW-0378">Hydrolase</keyword>
<evidence type="ECO:0000256" key="1">
    <source>
        <dbReference type="ARBA" id="ARBA00004127"/>
    </source>
</evidence>
<dbReference type="GO" id="GO:0005388">
    <property type="term" value="F:P-type calcium transporter activity"/>
    <property type="evidence" value="ECO:0007669"/>
    <property type="project" value="TreeGrafter"/>
</dbReference>
<dbReference type="PANTHER" id="PTHR24093">
    <property type="entry name" value="CATION TRANSPORTING ATPASE"/>
    <property type="match status" value="1"/>
</dbReference>
<proteinExistence type="predicted"/>
<organism evidence="4 5">
    <name type="scientific">Rosa chinensis</name>
    <name type="common">China rose</name>
    <dbReference type="NCBI Taxonomy" id="74649"/>
    <lineage>
        <taxon>Eukaryota</taxon>
        <taxon>Viridiplantae</taxon>
        <taxon>Streptophyta</taxon>
        <taxon>Embryophyta</taxon>
        <taxon>Tracheophyta</taxon>
        <taxon>Spermatophyta</taxon>
        <taxon>Magnoliopsida</taxon>
        <taxon>eudicotyledons</taxon>
        <taxon>Gunneridae</taxon>
        <taxon>Pentapetalae</taxon>
        <taxon>rosids</taxon>
        <taxon>fabids</taxon>
        <taxon>Rosales</taxon>
        <taxon>Rosaceae</taxon>
        <taxon>Rosoideae</taxon>
        <taxon>Rosoideae incertae sedis</taxon>
        <taxon>Rosa</taxon>
    </lineage>
</organism>
<dbReference type="EC" id="3.6.3.8" evidence="4"/>
<name>A0A2P6QSF8_ROSCH</name>
<sequence>MSHSSELPYNPSNDLEAGLKEVPVERVNRWGQVKLYLKPLYRFRHTLVLKREEEKKQAARKLRIRAHIQALRAVAIFKQVADQVKGSGDDFPIEPEELASMSRNSDVHALQRYRGKEGLADSLKTNLDKGIDGGDLQKRIDKFGSNKNPPEIATSHWTCLWEALYDFTRIVLVIAFVGSVVMGIMEEVSLESLNAY</sequence>
<dbReference type="GO" id="GO:0016787">
    <property type="term" value="F:hydrolase activity"/>
    <property type="evidence" value="ECO:0007669"/>
    <property type="project" value="UniProtKB-KW"/>
</dbReference>
<dbReference type="STRING" id="74649.A0A2P6QSF8"/>
<dbReference type="InterPro" id="IPR023298">
    <property type="entry name" value="ATPase_P-typ_TM_dom_sf"/>
</dbReference>
<dbReference type="Pfam" id="PF00690">
    <property type="entry name" value="Cation_ATPase_N"/>
    <property type="match status" value="1"/>
</dbReference>
<evidence type="ECO:0000313" key="4">
    <source>
        <dbReference type="EMBL" id="PRQ37101.1"/>
    </source>
</evidence>
<keyword evidence="2" id="KW-0460">Magnesium</keyword>
<evidence type="ECO:0000259" key="3">
    <source>
        <dbReference type="Pfam" id="PF00690"/>
    </source>
</evidence>
<comment type="subcellular location">
    <subcellularLocation>
        <location evidence="1">Endomembrane system</location>
        <topology evidence="1">Multi-pass membrane protein</topology>
    </subcellularLocation>
</comment>
<keyword evidence="5" id="KW-1185">Reference proteome</keyword>
<accession>A0A2P6QSF8</accession>
<dbReference type="Proteomes" id="UP000238479">
    <property type="component" value="Chromosome 4"/>
</dbReference>
<feature type="domain" description="Cation-transporting P-type ATPase N-terminal" evidence="3">
    <location>
        <begin position="114"/>
        <end position="176"/>
    </location>
</feature>
<dbReference type="AlphaFoldDB" id="A0A2P6QSF8"/>
<dbReference type="Gramene" id="PRQ37101">
    <property type="protein sequence ID" value="PRQ37101"/>
    <property type="gene ID" value="RchiOBHm_Chr4g0398851"/>
</dbReference>
<dbReference type="GO" id="GO:0005886">
    <property type="term" value="C:plasma membrane"/>
    <property type="evidence" value="ECO:0007669"/>
    <property type="project" value="TreeGrafter"/>
</dbReference>
<dbReference type="OMA" id="EIATSHW"/>
<dbReference type="Gene3D" id="1.20.5.170">
    <property type="match status" value="1"/>
</dbReference>
<dbReference type="PANTHER" id="PTHR24093:SF369">
    <property type="entry name" value="CALCIUM-TRANSPORTING ATPASE"/>
    <property type="match status" value="1"/>
</dbReference>
<comment type="caution">
    <text evidence="4">The sequence shown here is derived from an EMBL/GenBank/DDBJ whole genome shotgun (WGS) entry which is preliminary data.</text>
</comment>
<protein>
    <submittedName>
        <fullName evidence="4">Putative calcium-transporting ATPase</fullName>
        <ecNumber evidence="4">3.6.3.8</ecNumber>
    </submittedName>
</protein>
<gene>
    <name evidence="4" type="ORF">RchiOBHm_Chr4g0398851</name>
</gene>
<reference evidence="4 5" key="1">
    <citation type="journal article" date="2018" name="Nat. Genet.">
        <title>The Rosa genome provides new insights in the design of modern roses.</title>
        <authorList>
            <person name="Bendahmane M."/>
        </authorList>
    </citation>
    <scope>NUCLEOTIDE SEQUENCE [LARGE SCALE GENOMIC DNA]</scope>
    <source>
        <strain evidence="5">cv. Old Blush</strain>
    </source>
</reference>
<evidence type="ECO:0000256" key="2">
    <source>
        <dbReference type="ARBA" id="ARBA00022842"/>
    </source>
</evidence>